<protein>
    <submittedName>
        <fullName evidence="1">Gp37 family protein</fullName>
    </submittedName>
</protein>
<gene>
    <name evidence="1" type="ORF">ACFQNF_05585</name>
</gene>
<dbReference type="InterPro" id="IPR018602">
    <property type="entry name" value="Gp37/STM4215"/>
</dbReference>
<proteinExistence type="predicted"/>
<accession>A0ABW2QVB6</accession>
<evidence type="ECO:0000313" key="2">
    <source>
        <dbReference type="Proteomes" id="UP001596473"/>
    </source>
</evidence>
<evidence type="ECO:0000313" key="1">
    <source>
        <dbReference type="EMBL" id="MFC7419346.1"/>
    </source>
</evidence>
<dbReference type="RefSeq" id="WP_380186767.1">
    <property type="nucleotide sequence ID" value="NZ_JBHTBQ010000009.1"/>
</dbReference>
<organism evidence="1 2">
    <name type="scientific">Iodobacter arcticus</name>
    <dbReference type="NCBI Taxonomy" id="590593"/>
    <lineage>
        <taxon>Bacteria</taxon>
        <taxon>Pseudomonadati</taxon>
        <taxon>Pseudomonadota</taxon>
        <taxon>Betaproteobacteria</taxon>
        <taxon>Neisseriales</taxon>
        <taxon>Chitinibacteraceae</taxon>
        <taxon>Iodobacter</taxon>
    </lineage>
</organism>
<dbReference type="InterPro" id="IPR038042">
    <property type="entry name" value="Gp37-like"/>
</dbReference>
<dbReference type="SUPFAM" id="SSF143749">
    <property type="entry name" value="Phage tail protein-like"/>
    <property type="match status" value="1"/>
</dbReference>
<comment type="caution">
    <text evidence="1">The sequence shown here is derived from an EMBL/GenBank/DDBJ whole genome shotgun (WGS) entry which is preliminary data.</text>
</comment>
<dbReference type="Pfam" id="PF09646">
    <property type="entry name" value="Gp37"/>
    <property type="match status" value="1"/>
</dbReference>
<keyword evidence="2" id="KW-1185">Reference proteome</keyword>
<dbReference type="EMBL" id="JBHTBQ010000009">
    <property type="protein sequence ID" value="MFC7419346.1"/>
    <property type="molecule type" value="Genomic_DNA"/>
</dbReference>
<reference evidence="2" key="1">
    <citation type="journal article" date="2019" name="Int. J. Syst. Evol. Microbiol.">
        <title>The Global Catalogue of Microorganisms (GCM) 10K type strain sequencing project: providing services to taxonomists for standard genome sequencing and annotation.</title>
        <authorList>
            <consortium name="The Broad Institute Genomics Platform"/>
            <consortium name="The Broad Institute Genome Sequencing Center for Infectious Disease"/>
            <person name="Wu L."/>
            <person name="Ma J."/>
        </authorList>
    </citation>
    <scope>NUCLEOTIDE SEQUENCE [LARGE SCALE GENOMIC DNA]</scope>
    <source>
        <strain evidence="2">CCUG 62945</strain>
    </source>
</reference>
<sequence>MASTVEILDAIVQRLRLKLPQLVVEYFPENAKNYTLNHSLGALLVSYLGSQFDDTADTGFVAQPRTIKLSITVVVRQLNGRGGAIEVLDLARRAVVGFRPPDCKKIRAVSDKFLGQASGLWQYALDISTSGMLVEDEEVGTEHPLIAVNNEEAP</sequence>
<name>A0ABW2QVB6_9NEIS</name>
<dbReference type="Proteomes" id="UP001596473">
    <property type="component" value="Unassembled WGS sequence"/>
</dbReference>
<dbReference type="InterPro" id="IPR035934">
    <property type="entry name" value="Phage_tail_protein-like_sf"/>
</dbReference>
<dbReference type="Gene3D" id="3.30.2000.10">
    <property type="entry name" value="Phage tail protein-like"/>
    <property type="match status" value="1"/>
</dbReference>